<evidence type="ECO:0000256" key="1">
    <source>
        <dbReference type="SAM" id="MobiDB-lite"/>
    </source>
</evidence>
<gene>
    <name evidence="2" type="ORF">NDU88_006393</name>
</gene>
<dbReference type="Gene3D" id="1.25.10.10">
    <property type="entry name" value="Leucine-rich Repeat Variant"/>
    <property type="match status" value="1"/>
</dbReference>
<dbReference type="EMBL" id="JANPWB010000011">
    <property type="protein sequence ID" value="KAJ1128000.1"/>
    <property type="molecule type" value="Genomic_DNA"/>
</dbReference>
<feature type="compositionally biased region" description="Polar residues" evidence="1">
    <location>
        <begin position="484"/>
        <end position="496"/>
    </location>
</feature>
<sequence length="508" mass="56046">MALRKARREQHLISRRLVRDILEQEKPDGTAFAAESLSQFQVDQLLKDVQHGPERLKSLTLLRKCLQFKEGPQNFIRIPSSMRTLVGLFTGNMADNRLEAARCLHELSQSDDPSVSEACIPATSYLLTYLSGHSVVLAELCLYTLGNLAIMSEGVRRKLLAQGVIPALLLSIQSPDGAVVEAVGYALSQLLQAKEASEKIVPLVLESGLLQHVLRLIQPNLELGLGAAVEFAWCLHYIICSKVNNVLVLSQDAVQTLVKLLVDTASSVSRDTAQGLELLLCPVLRCLGNLLAEDEAGQVQIQDGRLLGAIFVFMKIFLQQHPFVVPECLWLLNNLTADDPVFCSALLHWDLLPALLQLLSVSKEVNLLVLTVLCNIAEKGPAYCQQLRHRHTLPALITTLQLRDLEVAGQGLEFLHLLLRHCSEAAGDFVNQSGLQALEQYQDKQELQHKIRVIIGQCVVRTKLAFVPVHSACSAHQYVGTPDSSITVQTAPSAQSRMPRLKPVQMHP</sequence>
<evidence type="ECO:0008006" key="4">
    <source>
        <dbReference type="Google" id="ProtNLM"/>
    </source>
</evidence>
<comment type="caution">
    <text evidence="2">The sequence shown here is derived from an EMBL/GenBank/DDBJ whole genome shotgun (WGS) entry which is preliminary data.</text>
</comment>
<dbReference type="InterPro" id="IPR011989">
    <property type="entry name" value="ARM-like"/>
</dbReference>
<dbReference type="SMART" id="SM00185">
    <property type="entry name" value="ARM"/>
    <property type="match status" value="7"/>
</dbReference>
<dbReference type="SUPFAM" id="SSF48371">
    <property type="entry name" value="ARM repeat"/>
    <property type="match status" value="1"/>
</dbReference>
<evidence type="ECO:0000313" key="3">
    <source>
        <dbReference type="Proteomes" id="UP001066276"/>
    </source>
</evidence>
<accession>A0AAV7PR74</accession>
<name>A0AAV7PR74_PLEWA</name>
<dbReference type="PANTHER" id="PTHR16356">
    <property type="entry name" value="TRANSMEMBRANE AND COILED-COIL DOMAIN-CONTAINING PROTEIN 6 TMCO6"/>
    <property type="match status" value="1"/>
</dbReference>
<dbReference type="InterPro" id="IPR016024">
    <property type="entry name" value="ARM-type_fold"/>
</dbReference>
<proteinExistence type="predicted"/>
<feature type="region of interest" description="Disordered" evidence="1">
    <location>
        <begin position="484"/>
        <end position="508"/>
    </location>
</feature>
<protein>
    <recommendedName>
        <fullName evidence="4">Transmembrane and coiled-coil domain-containing protein 6</fullName>
    </recommendedName>
</protein>
<dbReference type="AlphaFoldDB" id="A0AAV7PR74"/>
<keyword evidence="3" id="KW-1185">Reference proteome</keyword>
<dbReference type="Proteomes" id="UP001066276">
    <property type="component" value="Chromosome 7"/>
</dbReference>
<reference evidence="2" key="1">
    <citation type="journal article" date="2022" name="bioRxiv">
        <title>Sequencing and chromosome-scale assembly of the giantPleurodeles waltlgenome.</title>
        <authorList>
            <person name="Brown T."/>
            <person name="Elewa A."/>
            <person name="Iarovenko S."/>
            <person name="Subramanian E."/>
            <person name="Araus A.J."/>
            <person name="Petzold A."/>
            <person name="Susuki M."/>
            <person name="Suzuki K.-i.T."/>
            <person name="Hayashi T."/>
            <person name="Toyoda A."/>
            <person name="Oliveira C."/>
            <person name="Osipova E."/>
            <person name="Leigh N.D."/>
            <person name="Simon A."/>
            <person name="Yun M.H."/>
        </authorList>
    </citation>
    <scope>NUCLEOTIDE SEQUENCE</scope>
    <source>
        <strain evidence="2">20211129_DDA</strain>
        <tissue evidence="2">Liver</tissue>
    </source>
</reference>
<organism evidence="2 3">
    <name type="scientific">Pleurodeles waltl</name>
    <name type="common">Iberian ribbed newt</name>
    <dbReference type="NCBI Taxonomy" id="8319"/>
    <lineage>
        <taxon>Eukaryota</taxon>
        <taxon>Metazoa</taxon>
        <taxon>Chordata</taxon>
        <taxon>Craniata</taxon>
        <taxon>Vertebrata</taxon>
        <taxon>Euteleostomi</taxon>
        <taxon>Amphibia</taxon>
        <taxon>Batrachia</taxon>
        <taxon>Caudata</taxon>
        <taxon>Salamandroidea</taxon>
        <taxon>Salamandridae</taxon>
        <taxon>Pleurodelinae</taxon>
        <taxon>Pleurodeles</taxon>
    </lineage>
</organism>
<dbReference type="InterPro" id="IPR000225">
    <property type="entry name" value="Armadillo"/>
</dbReference>
<evidence type="ECO:0000313" key="2">
    <source>
        <dbReference type="EMBL" id="KAJ1128000.1"/>
    </source>
</evidence>
<dbReference type="PANTHER" id="PTHR16356:SF1">
    <property type="entry name" value="TRANSMEMBRANE AND COILED-COIL DOMAIN-CONTAINING PROTEIN 6"/>
    <property type="match status" value="1"/>
</dbReference>